<keyword evidence="3" id="KW-0460">Magnesium</keyword>
<evidence type="ECO:0000256" key="2">
    <source>
        <dbReference type="ARBA" id="ARBA00022801"/>
    </source>
</evidence>
<reference evidence="4 5" key="1">
    <citation type="submission" date="2024-04" db="EMBL/GenBank/DDBJ databases">
        <title>Novel species of the genus Ideonella isolated from streams.</title>
        <authorList>
            <person name="Lu H."/>
        </authorList>
    </citation>
    <scope>NUCLEOTIDE SEQUENCE [LARGE SCALE GENOMIC DNA]</scope>
    <source>
        <strain evidence="4 5">BYS139W</strain>
    </source>
</reference>
<gene>
    <name evidence="4" type="ORF">AACH11_17290</name>
</gene>
<name>A0ABU9BFM1_9BURK</name>
<dbReference type="InterPro" id="IPR006439">
    <property type="entry name" value="HAD-SF_hydro_IA"/>
</dbReference>
<dbReference type="Gene3D" id="3.40.50.1000">
    <property type="entry name" value="HAD superfamily/HAD-like"/>
    <property type="match status" value="1"/>
</dbReference>
<dbReference type="PANTHER" id="PTHR46470">
    <property type="entry name" value="N-ACYLNEURAMINATE-9-PHOSPHATASE"/>
    <property type="match status" value="1"/>
</dbReference>
<dbReference type="SFLD" id="SFLDG01129">
    <property type="entry name" value="C1.5:_HAD__Beta-PGM__Phosphata"/>
    <property type="match status" value="1"/>
</dbReference>
<dbReference type="Pfam" id="PF00702">
    <property type="entry name" value="Hydrolase"/>
    <property type="match status" value="1"/>
</dbReference>
<evidence type="ECO:0000313" key="5">
    <source>
        <dbReference type="Proteomes" id="UP001368500"/>
    </source>
</evidence>
<dbReference type="SUPFAM" id="SSF56784">
    <property type="entry name" value="HAD-like"/>
    <property type="match status" value="1"/>
</dbReference>
<dbReference type="InterPro" id="IPR036412">
    <property type="entry name" value="HAD-like_sf"/>
</dbReference>
<dbReference type="InterPro" id="IPR023214">
    <property type="entry name" value="HAD_sf"/>
</dbReference>
<organism evidence="4 5">
    <name type="scientific">Pseudaquabacterium rugosum</name>
    <dbReference type="NCBI Taxonomy" id="2984194"/>
    <lineage>
        <taxon>Bacteria</taxon>
        <taxon>Pseudomonadati</taxon>
        <taxon>Pseudomonadota</taxon>
        <taxon>Betaproteobacteria</taxon>
        <taxon>Burkholderiales</taxon>
        <taxon>Sphaerotilaceae</taxon>
        <taxon>Pseudaquabacterium</taxon>
    </lineage>
</organism>
<keyword evidence="5" id="KW-1185">Reference proteome</keyword>
<proteinExistence type="predicted"/>
<dbReference type="RefSeq" id="WP_341375504.1">
    <property type="nucleotide sequence ID" value="NZ_JBBUTF010000016.1"/>
</dbReference>
<dbReference type="GO" id="GO:0016787">
    <property type="term" value="F:hydrolase activity"/>
    <property type="evidence" value="ECO:0007669"/>
    <property type="project" value="UniProtKB-KW"/>
</dbReference>
<comment type="caution">
    <text evidence="4">The sequence shown here is derived from an EMBL/GenBank/DDBJ whole genome shotgun (WGS) entry which is preliminary data.</text>
</comment>
<dbReference type="SFLD" id="SFLDS00003">
    <property type="entry name" value="Haloacid_Dehalogenase"/>
    <property type="match status" value="1"/>
</dbReference>
<dbReference type="NCBIfam" id="TIGR01549">
    <property type="entry name" value="HAD-SF-IA-v1"/>
    <property type="match status" value="1"/>
</dbReference>
<accession>A0ABU9BFM1</accession>
<dbReference type="InterPro" id="IPR051400">
    <property type="entry name" value="HAD-like_hydrolase"/>
</dbReference>
<dbReference type="Proteomes" id="UP001368500">
    <property type="component" value="Unassembled WGS sequence"/>
</dbReference>
<evidence type="ECO:0000256" key="1">
    <source>
        <dbReference type="ARBA" id="ARBA00001946"/>
    </source>
</evidence>
<dbReference type="Gene3D" id="1.20.120.1600">
    <property type="match status" value="1"/>
</dbReference>
<dbReference type="PANTHER" id="PTHR46470:SF4">
    <property type="entry name" value="5-AMINO-6-(5-PHOSPHO-D-RIBITYLAMINO)URACIL PHOSPHATASE YIGB"/>
    <property type="match status" value="1"/>
</dbReference>
<dbReference type="EMBL" id="JBBUTF010000016">
    <property type="protein sequence ID" value="MEK8027722.1"/>
    <property type="molecule type" value="Genomic_DNA"/>
</dbReference>
<dbReference type="EC" id="3.1.3.-" evidence="4"/>
<protein>
    <submittedName>
        <fullName evidence="4">HAD family hydrolase</fullName>
        <ecNumber evidence="4">3.1.3.-</ecNumber>
    </submittedName>
</protein>
<keyword evidence="2 4" id="KW-0378">Hydrolase</keyword>
<sequence length="243" mass="25995">MTSPAAASTPSFDPASLQAITLDLDDTLWPVWPAIDRAEAVLHDWLRVHAPATAARHDTAALRRLREAVALERPDWVRAHDLGAMRLESIRRALVAAGDDPALAAPAFELFLEHRQRVDLYPDVLPALRRLAARWPLVALSNGNADIQRVPGIGELFVGAVSAFRLGCGKPEAAAFEAACAVVGAAPARTLHVGDDAALDVDGALDAGLQAAWVERVDGLRPPRGQPQHRVADLLTLAQRLGV</sequence>
<evidence type="ECO:0000313" key="4">
    <source>
        <dbReference type="EMBL" id="MEK8027722.1"/>
    </source>
</evidence>
<comment type="cofactor">
    <cofactor evidence="1">
        <name>Mg(2+)</name>
        <dbReference type="ChEBI" id="CHEBI:18420"/>
    </cofactor>
</comment>
<dbReference type="NCBIfam" id="TIGR01509">
    <property type="entry name" value="HAD-SF-IA-v3"/>
    <property type="match status" value="1"/>
</dbReference>
<evidence type="ECO:0000256" key="3">
    <source>
        <dbReference type="ARBA" id="ARBA00022842"/>
    </source>
</evidence>